<evidence type="ECO:0000256" key="1">
    <source>
        <dbReference type="ARBA" id="ARBA00004651"/>
    </source>
</evidence>
<evidence type="ECO:0000256" key="12">
    <source>
        <dbReference type="SAM" id="Phobius"/>
    </source>
</evidence>
<feature type="domain" description="ABC transmembrane type-1" evidence="14">
    <location>
        <begin position="65"/>
        <end position="363"/>
    </location>
</feature>
<dbReference type="EMBL" id="MWWU01000004">
    <property type="protein sequence ID" value="OZG55198.1"/>
    <property type="molecule type" value="Genomic_DNA"/>
</dbReference>
<name>A0A261F7Z1_9BIFI</name>
<feature type="region of interest" description="Disordered" evidence="11">
    <location>
        <begin position="1"/>
        <end position="37"/>
    </location>
</feature>
<evidence type="ECO:0000256" key="10">
    <source>
        <dbReference type="ARBA" id="ARBA00071747"/>
    </source>
</evidence>
<feature type="compositionally biased region" description="Basic residues" evidence="11">
    <location>
        <begin position="8"/>
        <end position="18"/>
    </location>
</feature>
<evidence type="ECO:0000256" key="7">
    <source>
        <dbReference type="ARBA" id="ARBA00023136"/>
    </source>
</evidence>
<dbReference type="InterPro" id="IPR003439">
    <property type="entry name" value="ABC_transporter-like_ATP-bd"/>
</dbReference>
<keyword evidence="6 12" id="KW-1133">Transmembrane helix</keyword>
<evidence type="ECO:0000259" key="13">
    <source>
        <dbReference type="PROSITE" id="PS50893"/>
    </source>
</evidence>
<feature type="transmembrane region" description="Helical" evidence="12">
    <location>
        <begin position="62"/>
        <end position="84"/>
    </location>
</feature>
<evidence type="ECO:0000256" key="11">
    <source>
        <dbReference type="SAM" id="MobiDB-lite"/>
    </source>
</evidence>
<keyword evidence="2" id="KW-0813">Transport</keyword>
<feature type="transmembrane region" description="Helical" evidence="12">
    <location>
        <begin position="329"/>
        <end position="348"/>
    </location>
</feature>
<comment type="caution">
    <text evidence="15">The sequence shown here is derived from an EMBL/GenBank/DDBJ whole genome shotgun (WGS) entry which is preliminary data.</text>
</comment>
<dbReference type="GO" id="GO:0005886">
    <property type="term" value="C:plasma membrane"/>
    <property type="evidence" value="ECO:0007669"/>
    <property type="project" value="UniProtKB-SubCell"/>
</dbReference>
<evidence type="ECO:0000313" key="16">
    <source>
        <dbReference type="Proteomes" id="UP000228976"/>
    </source>
</evidence>
<dbReference type="CDD" id="cd03254">
    <property type="entry name" value="ABCC_Glucan_exporter_like"/>
    <property type="match status" value="1"/>
</dbReference>
<comment type="subcellular location">
    <subcellularLocation>
        <location evidence="1">Cell membrane</location>
        <topology evidence="1">Multi-pass membrane protein</topology>
    </subcellularLocation>
</comment>
<accession>A0A261F7Z1</accession>
<dbReference type="Proteomes" id="UP000228976">
    <property type="component" value="Unassembled WGS sequence"/>
</dbReference>
<keyword evidence="7 12" id="KW-0472">Membrane</keyword>
<evidence type="ECO:0000256" key="6">
    <source>
        <dbReference type="ARBA" id="ARBA00022989"/>
    </source>
</evidence>
<reference evidence="15 16" key="1">
    <citation type="journal article" date="2017" name="BMC Genomics">
        <title>Comparative genomic and phylogenomic analyses of the Bifidobacteriaceae family.</title>
        <authorList>
            <person name="Lugli G.A."/>
            <person name="Milani C."/>
            <person name="Turroni F."/>
            <person name="Duranti S."/>
            <person name="Mancabelli L."/>
            <person name="Mangifesta M."/>
            <person name="Ferrario C."/>
            <person name="Modesto M."/>
            <person name="Mattarelli P."/>
            <person name="Jiri K."/>
            <person name="van Sinderen D."/>
            <person name="Ventura M."/>
        </authorList>
    </citation>
    <scope>NUCLEOTIDE SEQUENCE [LARGE SCALE GENOMIC DNA]</scope>
    <source>
        <strain evidence="15 16">LMG 21773</strain>
    </source>
</reference>
<dbReference type="InterPro" id="IPR017871">
    <property type="entry name" value="ABC_transporter-like_CS"/>
</dbReference>
<dbReference type="FunFam" id="3.40.50.300:FF:000287">
    <property type="entry name" value="Multidrug ABC transporter ATP-binding protein"/>
    <property type="match status" value="1"/>
</dbReference>
<dbReference type="PROSITE" id="PS50929">
    <property type="entry name" value="ABC_TM1F"/>
    <property type="match status" value="1"/>
</dbReference>
<dbReference type="InterPro" id="IPR003593">
    <property type="entry name" value="AAA+_ATPase"/>
</dbReference>
<dbReference type="CDD" id="cd18547">
    <property type="entry name" value="ABC_6TM_Tm288_like"/>
    <property type="match status" value="1"/>
</dbReference>
<evidence type="ECO:0000256" key="9">
    <source>
        <dbReference type="ARBA" id="ARBA00061644"/>
    </source>
</evidence>
<keyword evidence="4" id="KW-0547">Nucleotide-binding</keyword>
<dbReference type="GO" id="GO:0015421">
    <property type="term" value="F:ABC-type oligopeptide transporter activity"/>
    <property type="evidence" value="ECO:0007669"/>
    <property type="project" value="TreeGrafter"/>
</dbReference>
<dbReference type="AlphaFoldDB" id="A0A261F7Z1"/>
<protein>
    <recommendedName>
        <fullName evidence="10">Fatty acid ABC transporter ATP-binding/permease protein</fullName>
    </recommendedName>
</protein>
<dbReference type="InterPro" id="IPR011527">
    <property type="entry name" value="ABC1_TM_dom"/>
</dbReference>
<comment type="function">
    <text evidence="8">ABC transporter involved in fatty acid import. Transmembrane domains (TMD) form a pore in the membrane and the ATP-binding domain (NBD) is responsible for energy generation.</text>
</comment>
<evidence type="ECO:0000259" key="14">
    <source>
        <dbReference type="PROSITE" id="PS50929"/>
    </source>
</evidence>
<sequence>MTEATMNRHGKLINKRRNPAIDAESGAPDFKGPRGRDRAAANSRVHAGSFKRLMSYILKDKLRIVIFVVTLAMDAGASALVSIVSKNLIDQYIMPLLKEQHPDFAPLGRFLLTIGAILFVCAVAKLISRLVIIQVEQGTLKTIRDDMFDHMQQLPIGYFDSTGHGNIMSRYTNDSDTLRQAISQSFPNVLNSALQFVASFVAMLILSVPLAIISVVFVAIVMWVSKGAMKLASGFFVDQQNDLGQVNSFVEETIKGEKVVKVFTHEDATLAQFDEHNEKLYRSAVHANSIGNSMMPFVNNMGYLLYVILAVVAGSMAMGGGWNLTLTGMAPMTIGTVIGFLQLSRGFINPIGQIFQQVASIMMAMAGASRIFELMDEPIEKDNGTVTLVNSVVEEDGSIRETSRHTDTWAWKVPQGVKVDQNAADLSFVTKANKHAQPGMAYAPLQGHITFKDVNFSYVPGEQILHDITLEAKPGQKVALVGSTGAGKTTITNLINRFYDLDSGQILYDGIDIRSIAKPDLRRSLGLVLQDVNLFTGTVMDNIRYGKPDATDEECIAAAKLANADGFIRMLPQGYNTWLSGSGDDLSQGQRQLISIARAAVADPPAMILDEATSSIDTRTEEIVQSGMDALMKNRTVFVIAHRLSTVRNSDLIMVLEHGRILERGTHEELIAQRGEYYQLYTGKFELD</sequence>
<dbReference type="SUPFAM" id="SSF90123">
    <property type="entry name" value="ABC transporter transmembrane region"/>
    <property type="match status" value="1"/>
</dbReference>
<keyword evidence="5" id="KW-0067">ATP-binding</keyword>
<dbReference type="PROSITE" id="PS00211">
    <property type="entry name" value="ABC_TRANSPORTER_1"/>
    <property type="match status" value="1"/>
</dbReference>
<evidence type="ECO:0000256" key="2">
    <source>
        <dbReference type="ARBA" id="ARBA00022448"/>
    </source>
</evidence>
<evidence type="ECO:0000313" key="15">
    <source>
        <dbReference type="EMBL" id="OZG55198.1"/>
    </source>
</evidence>
<organism evidence="15 16">
    <name type="scientific">Aeriscardovia aeriphila</name>
    <dbReference type="NCBI Taxonomy" id="218139"/>
    <lineage>
        <taxon>Bacteria</taxon>
        <taxon>Bacillati</taxon>
        <taxon>Actinomycetota</taxon>
        <taxon>Actinomycetes</taxon>
        <taxon>Bifidobacteriales</taxon>
        <taxon>Bifidobacteriaceae</taxon>
        <taxon>Aeriscardovia</taxon>
    </lineage>
</organism>
<feature type="transmembrane region" description="Helical" evidence="12">
    <location>
        <begin position="104"/>
        <end position="127"/>
    </location>
</feature>
<dbReference type="Pfam" id="PF00664">
    <property type="entry name" value="ABC_membrane"/>
    <property type="match status" value="1"/>
</dbReference>
<dbReference type="InterPro" id="IPR027417">
    <property type="entry name" value="P-loop_NTPase"/>
</dbReference>
<dbReference type="InterPro" id="IPR039421">
    <property type="entry name" value="Type_1_exporter"/>
</dbReference>
<dbReference type="Gene3D" id="1.20.1560.10">
    <property type="entry name" value="ABC transporter type 1, transmembrane domain"/>
    <property type="match status" value="2"/>
</dbReference>
<evidence type="ECO:0000256" key="3">
    <source>
        <dbReference type="ARBA" id="ARBA00022692"/>
    </source>
</evidence>
<dbReference type="Gene3D" id="3.40.50.300">
    <property type="entry name" value="P-loop containing nucleotide triphosphate hydrolases"/>
    <property type="match status" value="1"/>
</dbReference>
<dbReference type="SUPFAM" id="SSF52540">
    <property type="entry name" value="P-loop containing nucleoside triphosphate hydrolases"/>
    <property type="match status" value="1"/>
</dbReference>
<comment type="similarity">
    <text evidence="9">Belongs to the ABC transporter superfamily. Lipid exporter (TC 3.A.1.106) family.</text>
</comment>
<dbReference type="PANTHER" id="PTHR43394">
    <property type="entry name" value="ATP-DEPENDENT PERMEASE MDL1, MITOCHONDRIAL"/>
    <property type="match status" value="1"/>
</dbReference>
<dbReference type="InterPro" id="IPR036640">
    <property type="entry name" value="ABC1_TM_sf"/>
</dbReference>
<evidence type="ECO:0000256" key="8">
    <source>
        <dbReference type="ARBA" id="ARBA00055053"/>
    </source>
</evidence>
<feature type="transmembrane region" description="Helical" evidence="12">
    <location>
        <begin position="196"/>
        <end position="224"/>
    </location>
</feature>
<dbReference type="GO" id="GO:0016887">
    <property type="term" value="F:ATP hydrolysis activity"/>
    <property type="evidence" value="ECO:0007669"/>
    <property type="project" value="InterPro"/>
</dbReference>
<dbReference type="GO" id="GO:0005524">
    <property type="term" value="F:ATP binding"/>
    <property type="evidence" value="ECO:0007669"/>
    <property type="project" value="UniProtKB-KW"/>
</dbReference>
<dbReference type="SMART" id="SM00382">
    <property type="entry name" value="AAA"/>
    <property type="match status" value="1"/>
</dbReference>
<proteinExistence type="inferred from homology"/>
<dbReference type="PROSITE" id="PS50893">
    <property type="entry name" value="ABC_TRANSPORTER_2"/>
    <property type="match status" value="1"/>
</dbReference>
<feature type="domain" description="ABC transporter" evidence="13">
    <location>
        <begin position="449"/>
        <end position="683"/>
    </location>
</feature>
<dbReference type="Pfam" id="PF00005">
    <property type="entry name" value="ABC_tran"/>
    <property type="match status" value="1"/>
</dbReference>
<evidence type="ECO:0000256" key="4">
    <source>
        <dbReference type="ARBA" id="ARBA00022741"/>
    </source>
</evidence>
<dbReference type="PANTHER" id="PTHR43394:SF1">
    <property type="entry name" value="ATP-BINDING CASSETTE SUB-FAMILY B MEMBER 10, MITOCHONDRIAL"/>
    <property type="match status" value="1"/>
</dbReference>
<evidence type="ECO:0000256" key="5">
    <source>
        <dbReference type="ARBA" id="ARBA00022840"/>
    </source>
</evidence>
<keyword evidence="16" id="KW-1185">Reference proteome</keyword>
<keyword evidence="3 12" id="KW-0812">Transmembrane</keyword>
<gene>
    <name evidence="15" type="ORF">AEAE_1176</name>
</gene>